<protein>
    <recommendedName>
        <fullName evidence="3">YbbR-like protein</fullName>
    </recommendedName>
</protein>
<evidence type="ECO:0000313" key="1">
    <source>
        <dbReference type="EMBL" id="NHF59299.1"/>
    </source>
</evidence>
<gene>
    <name evidence="1" type="ORF">FK220_008105</name>
</gene>
<dbReference type="RefSeq" id="WP_152573814.1">
    <property type="nucleotide sequence ID" value="NZ_VIKU02000002.1"/>
</dbReference>
<dbReference type="Proteomes" id="UP000707206">
    <property type="component" value="Unassembled WGS sequence"/>
</dbReference>
<comment type="caution">
    <text evidence="1">The sequence shown here is derived from an EMBL/GenBank/DDBJ whole genome shotgun (WGS) entry which is preliminary data.</text>
</comment>
<dbReference type="AlphaFoldDB" id="A0A967E6L6"/>
<evidence type="ECO:0000313" key="2">
    <source>
        <dbReference type="Proteomes" id="UP000707206"/>
    </source>
</evidence>
<reference evidence="1" key="1">
    <citation type="submission" date="2019-07" db="EMBL/GenBank/DDBJ databases">
        <authorList>
            <person name="De-Chao Zhang Q."/>
        </authorList>
    </citation>
    <scope>NUCLEOTIDE SEQUENCE</scope>
    <source>
        <strain evidence="1">TP-CH-4</strain>
    </source>
</reference>
<dbReference type="Gene3D" id="2.170.120.40">
    <property type="entry name" value="YbbR-like domain"/>
    <property type="match status" value="1"/>
</dbReference>
<evidence type="ECO:0008006" key="3">
    <source>
        <dbReference type="Google" id="ProtNLM"/>
    </source>
</evidence>
<accession>A0A967E6L6</accession>
<organism evidence="1 2">
    <name type="scientific">Pelagihabitans pacificus</name>
    <dbReference type="NCBI Taxonomy" id="2696054"/>
    <lineage>
        <taxon>Bacteria</taxon>
        <taxon>Pseudomonadati</taxon>
        <taxon>Bacteroidota</taxon>
        <taxon>Flavobacteriia</taxon>
        <taxon>Flavobacteriales</taxon>
        <taxon>Flavobacteriaceae</taxon>
        <taxon>Pelagihabitans</taxon>
    </lineage>
</organism>
<dbReference type="EMBL" id="VIKU02000002">
    <property type="protein sequence ID" value="NHF59299.1"/>
    <property type="molecule type" value="Genomic_DNA"/>
</dbReference>
<dbReference type="Gene3D" id="2.170.120.30">
    <property type="match status" value="1"/>
</dbReference>
<sequence length="265" mass="29745">MMLVNASKKEIELKLEAVGFQFLAFNLRSQNLNIDLSEAIREDGIFYISPTDCRRQLEKQLPTGVQLLDTDGDSLFFKFYKVVSKKVPVIARTDLSFPQNYLMEGALKIVPDSVIVKGPENEVDTITAVRTAKTTLTDLTSDFLINSRLTKEPHLENTEYATETVEISGKVSRFSEKVIPLSITVVNLPEGVAIQLFPEKVEVLVKASLDRLKDLNADDFQVIADYASLPEQSGNSFKLKLVKKPGDIYSVVLLQDRADFILKRE</sequence>
<reference evidence="1" key="2">
    <citation type="submission" date="2020-03" db="EMBL/GenBank/DDBJ databases">
        <title>Flavobacteriaceae bacterium strain TP-CH-4, a member of the family Flavobacteriaceae isolated from a deep-sea seamount.</title>
        <authorList>
            <person name="Zhang D.-C."/>
        </authorList>
    </citation>
    <scope>NUCLEOTIDE SEQUENCE</scope>
    <source>
        <strain evidence="1">TP-CH-4</strain>
    </source>
</reference>
<proteinExistence type="predicted"/>
<keyword evidence="2" id="KW-1185">Reference proteome</keyword>
<name>A0A967E6L6_9FLAO</name>